<feature type="domain" description="Phospholipid/glycerol acyltransferase" evidence="4">
    <location>
        <begin position="45"/>
        <end position="167"/>
    </location>
</feature>
<dbReference type="Pfam" id="PF01553">
    <property type="entry name" value="Acyltransferase"/>
    <property type="match status" value="1"/>
</dbReference>
<name>A0ABQ6CSS0_9HYPH</name>
<sequence>MTTHPPVDIRSIAGRLAASATIGLARLVTGVRGNWQGCLPAREPRIYFANHNSHGDFILVWTVFPAVLRATARPVAARDYWEASGPRRFFARSVFDAVLIDREAITRSVDPIGQMSDALDSGSSLILFPEGTRNTTDQPLLPFKSGLYWLARRQPGIDLVPVWIENLNRVMPKGEFLPVPFLCTVTFGAPLRLAAGEERQAFLDRSRDALLALRPKEGDEA</sequence>
<comment type="pathway">
    <text evidence="1">Lipid metabolism.</text>
</comment>
<dbReference type="SUPFAM" id="SSF69593">
    <property type="entry name" value="Glycerol-3-phosphate (1)-acyltransferase"/>
    <property type="match status" value="1"/>
</dbReference>
<gene>
    <name evidence="5" type="ORF">GCM10007874_58090</name>
</gene>
<evidence type="ECO:0000256" key="2">
    <source>
        <dbReference type="ARBA" id="ARBA00022679"/>
    </source>
</evidence>
<organism evidence="5 6">
    <name type="scientific">Labrys miyagiensis</name>
    <dbReference type="NCBI Taxonomy" id="346912"/>
    <lineage>
        <taxon>Bacteria</taxon>
        <taxon>Pseudomonadati</taxon>
        <taxon>Pseudomonadota</taxon>
        <taxon>Alphaproteobacteria</taxon>
        <taxon>Hyphomicrobiales</taxon>
        <taxon>Xanthobacteraceae</taxon>
        <taxon>Labrys</taxon>
    </lineage>
</organism>
<keyword evidence="6" id="KW-1185">Reference proteome</keyword>
<dbReference type="Proteomes" id="UP001156882">
    <property type="component" value="Unassembled WGS sequence"/>
</dbReference>
<evidence type="ECO:0000313" key="5">
    <source>
        <dbReference type="EMBL" id="GLS22789.1"/>
    </source>
</evidence>
<comment type="caution">
    <text evidence="5">The sequence shown here is derived from an EMBL/GenBank/DDBJ whole genome shotgun (WGS) entry which is preliminary data.</text>
</comment>
<dbReference type="GO" id="GO:0016746">
    <property type="term" value="F:acyltransferase activity"/>
    <property type="evidence" value="ECO:0007669"/>
    <property type="project" value="UniProtKB-KW"/>
</dbReference>
<dbReference type="PANTHER" id="PTHR10434:SF11">
    <property type="entry name" value="1-ACYL-SN-GLYCEROL-3-PHOSPHATE ACYLTRANSFERASE"/>
    <property type="match status" value="1"/>
</dbReference>
<dbReference type="CDD" id="cd07989">
    <property type="entry name" value="LPLAT_AGPAT-like"/>
    <property type="match status" value="1"/>
</dbReference>
<dbReference type="RefSeq" id="WP_284315745.1">
    <property type="nucleotide sequence ID" value="NZ_BSPC01000066.1"/>
</dbReference>
<evidence type="ECO:0000256" key="1">
    <source>
        <dbReference type="ARBA" id="ARBA00005189"/>
    </source>
</evidence>
<keyword evidence="2" id="KW-0808">Transferase</keyword>
<protein>
    <submittedName>
        <fullName evidence="5">1-acyl-sn-glycerol-3-phosphate acyltransferase</fullName>
    </submittedName>
</protein>
<dbReference type="PANTHER" id="PTHR10434">
    <property type="entry name" value="1-ACYL-SN-GLYCEROL-3-PHOSPHATE ACYLTRANSFERASE"/>
    <property type="match status" value="1"/>
</dbReference>
<evidence type="ECO:0000256" key="3">
    <source>
        <dbReference type="ARBA" id="ARBA00023315"/>
    </source>
</evidence>
<proteinExistence type="predicted"/>
<evidence type="ECO:0000313" key="6">
    <source>
        <dbReference type="Proteomes" id="UP001156882"/>
    </source>
</evidence>
<dbReference type="SMART" id="SM00563">
    <property type="entry name" value="PlsC"/>
    <property type="match status" value="1"/>
</dbReference>
<evidence type="ECO:0000259" key="4">
    <source>
        <dbReference type="SMART" id="SM00563"/>
    </source>
</evidence>
<dbReference type="EMBL" id="BSPC01000066">
    <property type="protein sequence ID" value="GLS22789.1"/>
    <property type="molecule type" value="Genomic_DNA"/>
</dbReference>
<dbReference type="InterPro" id="IPR002123">
    <property type="entry name" value="Plipid/glycerol_acylTrfase"/>
</dbReference>
<reference evidence="6" key="1">
    <citation type="journal article" date="2019" name="Int. J. Syst. Evol. Microbiol.">
        <title>The Global Catalogue of Microorganisms (GCM) 10K type strain sequencing project: providing services to taxonomists for standard genome sequencing and annotation.</title>
        <authorList>
            <consortium name="The Broad Institute Genomics Platform"/>
            <consortium name="The Broad Institute Genome Sequencing Center for Infectious Disease"/>
            <person name="Wu L."/>
            <person name="Ma J."/>
        </authorList>
    </citation>
    <scope>NUCLEOTIDE SEQUENCE [LARGE SCALE GENOMIC DNA]</scope>
    <source>
        <strain evidence="6">NBRC 101365</strain>
    </source>
</reference>
<keyword evidence="3 5" id="KW-0012">Acyltransferase</keyword>
<accession>A0ABQ6CSS0</accession>